<evidence type="ECO:0000313" key="1">
    <source>
        <dbReference type="EMBL" id="MDA7419255.1"/>
    </source>
</evidence>
<comment type="caution">
    <text evidence="1">The sequence shown here is derived from an EMBL/GenBank/DDBJ whole genome shotgun (WGS) entry which is preliminary data.</text>
</comment>
<reference evidence="1" key="1">
    <citation type="submission" date="2023-01" db="EMBL/GenBank/DDBJ databases">
        <title>Xenophilus mangrovi sp. nov., isolated from soil of Mangrove nature reserve.</title>
        <authorList>
            <person name="Xu S."/>
            <person name="Liu Z."/>
            <person name="Xu Y."/>
        </authorList>
    </citation>
    <scope>NUCLEOTIDE SEQUENCE</scope>
    <source>
        <strain evidence="1">YW8</strain>
    </source>
</reference>
<evidence type="ECO:0000313" key="2">
    <source>
        <dbReference type="Proteomes" id="UP001212602"/>
    </source>
</evidence>
<accession>A0AAE3T231</accession>
<dbReference type="RefSeq" id="WP_271430456.1">
    <property type="nucleotide sequence ID" value="NZ_JAQIPB010000019.1"/>
</dbReference>
<dbReference type="EMBL" id="JAQIPB010000019">
    <property type="protein sequence ID" value="MDA7419255.1"/>
    <property type="molecule type" value="Genomic_DNA"/>
</dbReference>
<gene>
    <name evidence="1" type="ORF">PGB34_23010</name>
</gene>
<organism evidence="1 2">
    <name type="scientific">Xenophilus arseniciresistens</name>
    <dbReference type="NCBI Taxonomy" id="1283306"/>
    <lineage>
        <taxon>Bacteria</taxon>
        <taxon>Pseudomonadati</taxon>
        <taxon>Pseudomonadota</taxon>
        <taxon>Betaproteobacteria</taxon>
        <taxon>Burkholderiales</taxon>
        <taxon>Comamonadaceae</taxon>
        <taxon>Xenophilus</taxon>
    </lineage>
</organism>
<protein>
    <submittedName>
        <fullName evidence="1">VENN motif pre-toxin domain-containing protein</fullName>
    </submittedName>
</protein>
<proteinExistence type="predicted"/>
<dbReference type="AlphaFoldDB" id="A0AAE3T231"/>
<keyword evidence="2" id="KW-1185">Reference proteome</keyword>
<dbReference type="Proteomes" id="UP001212602">
    <property type="component" value="Unassembled WGS sequence"/>
</dbReference>
<feature type="non-terminal residue" evidence="1">
    <location>
        <position position="1"/>
    </location>
</feature>
<sequence>AAVNPGRDEALRAQTLYASQTLGWVAGAIVNGQNPSAGASIGGQAGLNAAENNWLRHQQWREFSTTISRCAARNCTPEEQQAIREAYAQTSANLNIALANCDKTGDCAELASQVVRGTNEMLDLAGEGKLPVGGAVGNDLGQSVGQRLANDPAYRHTVQNSLAVLDHCNANPGACTQQAIRAAAIVVAPLLIPAGVALTATGVTVGGGIGAIANLGGQLYANQGHISQVNPVDVGMASMTGALTYGASFWPSLFVNTGGAIVSSGINTVASNQNPSTSQGSIFGAAAGTALGYPIGAAVQGGLNSIFNPWWRATWHNMGYGIQTWANPNSVPALAGSAFGSIGQETGNAVVNKP</sequence>
<name>A0AAE3T231_9BURK</name>